<evidence type="ECO:0000256" key="8">
    <source>
        <dbReference type="ARBA" id="ARBA00022989"/>
    </source>
</evidence>
<evidence type="ECO:0000256" key="3">
    <source>
        <dbReference type="ARBA" id="ARBA00022448"/>
    </source>
</evidence>
<evidence type="ECO:0000256" key="6">
    <source>
        <dbReference type="ARBA" id="ARBA00022692"/>
    </source>
</evidence>
<evidence type="ECO:0000256" key="2">
    <source>
        <dbReference type="ARBA" id="ARBA00006555"/>
    </source>
</evidence>
<keyword evidence="9" id="KW-0472">Membrane</keyword>
<keyword evidence="10" id="KW-0732">Signal</keyword>
<dbReference type="PANTHER" id="PTHR33446:SF2">
    <property type="entry name" value="PROTEIN TONB"/>
    <property type="match status" value="1"/>
</dbReference>
<accession>A0A1T5LYJ3</accession>
<feature type="domain" description="TonB C-terminal" evidence="11">
    <location>
        <begin position="33"/>
        <end position="129"/>
    </location>
</feature>
<dbReference type="InterPro" id="IPR037682">
    <property type="entry name" value="TonB_C"/>
</dbReference>
<dbReference type="EMBL" id="FUZV01000002">
    <property type="protein sequence ID" value="SKC81022.1"/>
    <property type="molecule type" value="Genomic_DNA"/>
</dbReference>
<keyword evidence="13" id="KW-1185">Reference proteome</keyword>
<evidence type="ECO:0000256" key="5">
    <source>
        <dbReference type="ARBA" id="ARBA00022519"/>
    </source>
</evidence>
<dbReference type="PROSITE" id="PS51257">
    <property type="entry name" value="PROKAR_LIPOPROTEIN"/>
    <property type="match status" value="1"/>
</dbReference>
<evidence type="ECO:0000256" key="7">
    <source>
        <dbReference type="ARBA" id="ARBA00022927"/>
    </source>
</evidence>
<evidence type="ECO:0000313" key="13">
    <source>
        <dbReference type="Proteomes" id="UP000190341"/>
    </source>
</evidence>
<feature type="chain" id="PRO_5012956454" evidence="10">
    <location>
        <begin position="27"/>
        <end position="139"/>
    </location>
</feature>
<dbReference type="PANTHER" id="PTHR33446">
    <property type="entry name" value="PROTEIN TONB-RELATED"/>
    <property type="match status" value="1"/>
</dbReference>
<dbReference type="RefSeq" id="WP_176140896.1">
    <property type="nucleotide sequence ID" value="NZ_BMCL01000001.1"/>
</dbReference>
<keyword evidence="8" id="KW-1133">Transmembrane helix</keyword>
<dbReference type="InterPro" id="IPR006260">
    <property type="entry name" value="TonB/TolA_C"/>
</dbReference>
<gene>
    <name evidence="12" type="ORF">SAMN06296058_3434</name>
</gene>
<keyword evidence="3" id="KW-0813">Transport</keyword>
<dbReference type="STRING" id="428993.SAMN06296058_3434"/>
<dbReference type="GO" id="GO:0055085">
    <property type="term" value="P:transmembrane transport"/>
    <property type="evidence" value="ECO:0007669"/>
    <property type="project" value="InterPro"/>
</dbReference>
<keyword evidence="4" id="KW-1003">Cell membrane</keyword>
<proteinExistence type="inferred from homology"/>
<dbReference type="InterPro" id="IPR051045">
    <property type="entry name" value="TonB-dependent_transducer"/>
</dbReference>
<dbReference type="Proteomes" id="UP000190341">
    <property type="component" value="Unassembled WGS sequence"/>
</dbReference>
<evidence type="ECO:0000256" key="10">
    <source>
        <dbReference type="SAM" id="SignalP"/>
    </source>
</evidence>
<sequence>MKLPSLSVPFTAVAATLLLSACGGQSAPTPALPAPTEVAALDTPPPEYPIALACEGVGGVSTLKVTIGADGTTSDIVVVKSSGNAGLDEAAQKAVQGWKFKPATRGGQAAATTIQVPVNFTPPAERPNECFALDAKPSQ</sequence>
<keyword evidence="7" id="KW-0653">Protein transport</keyword>
<evidence type="ECO:0000256" key="9">
    <source>
        <dbReference type="ARBA" id="ARBA00023136"/>
    </source>
</evidence>
<comment type="similarity">
    <text evidence="2">Belongs to the TonB family.</text>
</comment>
<name>A0A1T5LYJ3_9GAMM</name>
<dbReference type="Gene3D" id="3.30.1150.10">
    <property type="match status" value="1"/>
</dbReference>
<evidence type="ECO:0000256" key="1">
    <source>
        <dbReference type="ARBA" id="ARBA00004383"/>
    </source>
</evidence>
<dbReference type="GO" id="GO:0015031">
    <property type="term" value="P:protein transport"/>
    <property type="evidence" value="ECO:0007669"/>
    <property type="project" value="UniProtKB-KW"/>
</dbReference>
<dbReference type="NCBIfam" id="TIGR01352">
    <property type="entry name" value="tonB_Cterm"/>
    <property type="match status" value="1"/>
</dbReference>
<feature type="signal peptide" evidence="10">
    <location>
        <begin position="1"/>
        <end position="26"/>
    </location>
</feature>
<organism evidence="12 13">
    <name type="scientific">Pseudoxanthomonas indica</name>
    <dbReference type="NCBI Taxonomy" id="428993"/>
    <lineage>
        <taxon>Bacteria</taxon>
        <taxon>Pseudomonadati</taxon>
        <taxon>Pseudomonadota</taxon>
        <taxon>Gammaproteobacteria</taxon>
        <taxon>Lysobacterales</taxon>
        <taxon>Lysobacteraceae</taxon>
        <taxon>Pseudoxanthomonas</taxon>
    </lineage>
</organism>
<dbReference type="AlphaFoldDB" id="A0A1T5LYJ3"/>
<dbReference type="Pfam" id="PF03544">
    <property type="entry name" value="TonB_C"/>
    <property type="match status" value="1"/>
</dbReference>
<reference evidence="12 13" key="1">
    <citation type="submission" date="2017-02" db="EMBL/GenBank/DDBJ databases">
        <authorList>
            <person name="Peterson S.W."/>
        </authorList>
    </citation>
    <scope>NUCLEOTIDE SEQUENCE [LARGE SCALE GENOMIC DNA]</scope>
    <source>
        <strain evidence="12 13">P15</strain>
    </source>
</reference>
<evidence type="ECO:0000259" key="11">
    <source>
        <dbReference type="PROSITE" id="PS52015"/>
    </source>
</evidence>
<dbReference type="GO" id="GO:0031992">
    <property type="term" value="F:energy transducer activity"/>
    <property type="evidence" value="ECO:0007669"/>
    <property type="project" value="TreeGrafter"/>
</dbReference>
<protein>
    <submittedName>
        <fullName evidence="12">Protein TonB</fullName>
    </submittedName>
</protein>
<comment type="subcellular location">
    <subcellularLocation>
        <location evidence="1">Cell inner membrane</location>
        <topology evidence="1">Single-pass membrane protein</topology>
        <orientation evidence="1">Periplasmic side</orientation>
    </subcellularLocation>
</comment>
<dbReference type="GO" id="GO:0098797">
    <property type="term" value="C:plasma membrane protein complex"/>
    <property type="evidence" value="ECO:0007669"/>
    <property type="project" value="TreeGrafter"/>
</dbReference>
<evidence type="ECO:0000256" key="4">
    <source>
        <dbReference type="ARBA" id="ARBA00022475"/>
    </source>
</evidence>
<dbReference type="PROSITE" id="PS52015">
    <property type="entry name" value="TONB_CTD"/>
    <property type="match status" value="1"/>
</dbReference>
<dbReference type="SUPFAM" id="SSF74653">
    <property type="entry name" value="TolA/TonB C-terminal domain"/>
    <property type="match status" value="1"/>
</dbReference>
<keyword evidence="6" id="KW-0812">Transmembrane</keyword>
<keyword evidence="5" id="KW-0997">Cell inner membrane</keyword>
<evidence type="ECO:0000313" key="12">
    <source>
        <dbReference type="EMBL" id="SKC81022.1"/>
    </source>
</evidence>